<evidence type="ECO:0000313" key="2">
    <source>
        <dbReference type="Proteomes" id="UP000525432"/>
    </source>
</evidence>
<accession>A0A841V3Q2</accession>
<dbReference type="SUPFAM" id="SSF46894">
    <property type="entry name" value="C-terminal effector domain of the bipartite response regulators"/>
    <property type="match status" value="1"/>
</dbReference>
<reference evidence="1 2" key="1">
    <citation type="submission" date="2020-07" db="EMBL/GenBank/DDBJ databases">
        <title>Genomes of two Microcystis aeruginosa (Cyanobacteria) strains from Florida (USA) with disparate toxicogenic potential.</title>
        <authorList>
            <person name="Lefler F.W."/>
            <person name="Barbosa M."/>
            <person name="Berthold D.E."/>
            <person name="Laughinghouse H.D. IV."/>
        </authorList>
    </citation>
    <scope>NUCLEOTIDE SEQUENCE [LARGE SCALE GENOMIC DNA]</scope>
    <source>
        <strain evidence="1 2">BLCCF158</strain>
    </source>
</reference>
<dbReference type="Proteomes" id="UP000525432">
    <property type="component" value="Unassembled WGS sequence"/>
</dbReference>
<evidence type="ECO:0000313" key="1">
    <source>
        <dbReference type="EMBL" id="MBC1198093.1"/>
    </source>
</evidence>
<proteinExistence type="predicted"/>
<dbReference type="GO" id="GO:0006355">
    <property type="term" value="P:regulation of DNA-templated transcription"/>
    <property type="evidence" value="ECO:0007669"/>
    <property type="project" value="InterPro"/>
</dbReference>
<organism evidence="1 2">
    <name type="scientific">Microcystis aeruginosa BLCC-F158</name>
    <dbReference type="NCBI Taxonomy" id="2755316"/>
    <lineage>
        <taxon>Bacteria</taxon>
        <taxon>Bacillati</taxon>
        <taxon>Cyanobacteriota</taxon>
        <taxon>Cyanophyceae</taxon>
        <taxon>Oscillatoriophycideae</taxon>
        <taxon>Chroococcales</taxon>
        <taxon>Microcystaceae</taxon>
        <taxon>Microcystis</taxon>
    </lineage>
</organism>
<dbReference type="AlphaFoldDB" id="A0A841V3Q2"/>
<dbReference type="RefSeq" id="WP_185241445.1">
    <property type="nucleotide sequence ID" value="NZ_JACEGC010000234.1"/>
</dbReference>
<dbReference type="GO" id="GO:0003677">
    <property type="term" value="F:DNA binding"/>
    <property type="evidence" value="ECO:0007669"/>
    <property type="project" value="InterPro"/>
</dbReference>
<sequence length="161" mass="18458">MDTNNDPFSRAMSQWDLETLYLDLASVKGKRLTPTEKKHLQGLLCGYSPTEIAEKLKKSRKGVEVDLCTTLYQYVKELVGNNNGKVENWRNIAEWLEDAGYKRDFSLEYDASDSISFIVVKRANIKIEKNQLMIDVNIRLATPLPSEMSAINIENREEENP</sequence>
<name>A0A841V3Q2_MICAE</name>
<comment type="caution">
    <text evidence="1">The sequence shown here is derived from an EMBL/GenBank/DDBJ whole genome shotgun (WGS) entry which is preliminary data.</text>
</comment>
<dbReference type="InterPro" id="IPR016032">
    <property type="entry name" value="Sig_transdc_resp-reg_C-effctor"/>
</dbReference>
<gene>
    <name evidence="1" type="ORF">H0901_23340</name>
</gene>
<protein>
    <submittedName>
        <fullName evidence="1">Helix-turn-helix domain-containing protein</fullName>
    </submittedName>
</protein>
<dbReference type="EMBL" id="JACEGC010000234">
    <property type="protein sequence ID" value="MBC1198093.1"/>
    <property type="molecule type" value="Genomic_DNA"/>
</dbReference>